<dbReference type="RefSeq" id="WP_069831812.1">
    <property type="nucleotide sequence ID" value="NZ_MDJD01000054.1"/>
</dbReference>
<name>A0A1E5SJ22_9FLAO</name>
<organism evidence="1 2">
    <name type="scientific">Flavivirga aquatica</name>
    <dbReference type="NCBI Taxonomy" id="1849968"/>
    <lineage>
        <taxon>Bacteria</taxon>
        <taxon>Pseudomonadati</taxon>
        <taxon>Bacteroidota</taxon>
        <taxon>Flavobacteriia</taxon>
        <taxon>Flavobacteriales</taxon>
        <taxon>Flavobacteriaceae</taxon>
        <taxon>Flavivirga</taxon>
    </lineage>
</organism>
<dbReference type="STRING" id="1849968.A8C32_08110"/>
<gene>
    <name evidence="1" type="ORF">A8C32_08110</name>
</gene>
<keyword evidence="2" id="KW-1185">Reference proteome</keyword>
<comment type="caution">
    <text evidence="1">The sequence shown here is derived from an EMBL/GenBank/DDBJ whole genome shotgun (WGS) entry which is preliminary data.</text>
</comment>
<dbReference type="AlphaFoldDB" id="A0A1E5SJ22"/>
<proteinExistence type="predicted"/>
<evidence type="ECO:0000313" key="2">
    <source>
        <dbReference type="Proteomes" id="UP000095713"/>
    </source>
</evidence>
<dbReference type="OrthoDB" id="1164995at2"/>
<protein>
    <submittedName>
        <fullName evidence="1">Uncharacterized protein</fullName>
    </submittedName>
</protein>
<reference evidence="1 2" key="1">
    <citation type="submission" date="2016-05" db="EMBL/GenBank/DDBJ databases">
        <title>Draft Genome Sequence of Algibacter sp. Strain SK-16 Isolated from the Surface Water of Aburatsubo Inlet.</title>
        <authorList>
            <person name="Wong S.-K."/>
            <person name="Yoshizawa S."/>
            <person name="Nakajima Y."/>
            <person name="Ogura Y."/>
            <person name="Tetsuya H."/>
            <person name="Hamasaki K."/>
        </authorList>
    </citation>
    <scope>NUCLEOTIDE SEQUENCE [LARGE SCALE GENOMIC DNA]</scope>
    <source>
        <strain evidence="1 2">SK-16</strain>
    </source>
</reference>
<evidence type="ECO:0000313" key="1">
    <source>
        <dbReference type="EMBL" id="OEJ99129.1"/>
    </source>
</evidence>
<dbReference type="Proteomes" id="UP000095713">
    <property type="component" value="Unassembled WGS sequence"/>
</dbReference>
<sequence>MKYYSIGISDDPKVIGYYPQLKFKKDYNPSLSDGYYNVSNNKFPDFVPNYELELHSKANLVNLLPLYPEGKGLLVDEKVRQILKKHCLPSHAFYPMKLHHKGNILDYYWFHYIPNDFWNLIDSDNSYAEVVKIEKGQVSVIKKIKIRSLDQINQEKNIYTGRTPIRLGQLKMFTEFCQYDFYKTGAFNHIIISEKLKNALEHNDVTGYKVKLFEKITINKLDSK</sequence>
<dbReference type="EMBL" id="MDJD01000054">
    <property type="protein sequence ID" value="OEJ99129.1"/>
    <property type="molecule type" value="Genomic_DNA"/>
</dbReference>
<accession>A0A1E5SJ22</accession>